<feature type="region of interest" description="Disordered" evidence="1">
    <location>
        <begin position="72"/>
        <end position="100"/>
    </location>
</feature>
<keyword evidence="2" id="KW-0472">Membrane</keyword>
<dbReference type="Proteomes" id="UP000722485">
    <property type="component" value="Unassembled WGS sequence"/>
</dbReference>
<name>A0A9P5H327_9HYPO</name>
<organism evidence="3 4">
    <name type="scientific">Cylindrodendrum hubeiense</name>
    <dbReference type="NCBI Taxonomy" id="595255"/>
    <lineage>
        <taxon>Eukaryota</taxon>
        <taxon>Fungi</taxon>
        <taxon>Dikarya</taxon>
        <taxon>Ascomycota</taxon>
        <taxon>Pezizomycotina</taxon>
        <taxon>Sordariomycetes</taxon>
        <taxon>Hypocreomycetidae</taxon>
        <taxon>Hypocreales</taxon>
        <taxon>Nectriaceae</taxon>
        <taxon>Cylindrodendrum</taxon>
    </lineage>
</organism>
<reference evidence="3" key="1">
    <citation type="submission" date="2020-03" db="EMBL/GenBank/DDBJ databases">
        <title>Draft Genome Sequence of Cylindrodendrum hubeiense.</title>
        <authorList>
            <person name="Buettner E."/>
            <person name="Kellner H."/>
        </authorList>
    </citation>
    <scope>NUCLEOTIDE SEQUENCE</scope>
    <source>
        <strain evidence="3">IHI 201604</strain>
    </source>
</reference>
<dbReference type="AlphaFoldDB" id="A0A9P5H327"/>
<keyword evidence="2" id="KW-0812">Transmembrane</keyword>
<evidence type="ECO:0000256" key="1">
    <source>
        <dbReference type="SAM" id="MobiDB-lite"/>
    </source>
</evidence>
<sequence>MESHTPNPYVRAGQVVLGIVVLGFLTSVICAIYQARQVKRRAHQHLRPRCEREDVKTERGWAERREHPWMDSIRAQERPLEDDLDLTPRDITPKEPPREEPVVPLTVLESIQFRWKNGYWGGSKVEGVAS</sequence>
<feature type="transmembrane region" description="Helical" evidence="2">
    <location>
        <begin position="12"/>
        <end position="33"/>
    </location>
</feature>
<evidence type="ECO:0000313" key="4">
    <source>
        <dbReference type="Proteomes" id="UP000722485"/>
    </source>
</evidence>
<dbReference type="OrthoDB" id="10330230at2759"/>
<accession>A0A9P5H327</accession>
<evidence type="ECO:0000313" key="3">
    <source>
        <dbReference type="EMBL" id="KAF7539361.1"/>
    </source>
</evidence>
<evidence type="ECO:0000256" key="2">
    <source>
        <dbReference type="SAM" id="Phobius"/>
    </source>
</evidence>
<keyword evidence="2" id="KW-1133">Transmembrane helix</keyword>
<dbReference type="EMBL" id="JAANBB010000562">
    <property type="protein sequence ID" value="KAF7539361.1"/>
    <property type="molecule type" value="Genomic_DNA"/>
</dbReference>
<keyword evidence="4" id="KW-1185">Reference proteome</keyword>
<comment type="caution">
    <text evidence="3">The sequence shown here is derived from an EMBL/GenBank/DDBJ whole genome shotgun (WGS) entry which is preliminary data.</text>
</comment>
<proteinExistence type="predicted"/>
<gene>
    <name evidence="3" type="ORF">G7Z17_g12438</name>
</gene>
<protein>
    <submittedName>
        <fullName evidence="3">Uncharacterized protein</fullName>
    </submittedName>
</protein>